<dbReference type="Gene3D" id="2.60.120.10">
    <property type="entry name" value="Jelly Rolls"/>
    <property type="match status" value="2"/>
</dbReference>
<feature type="signal peptide" evidence="3">
    <location>
        <begin position="1"/>
        <end position="19"/>
    </location>
</feature>
<dbReference type="PANTHER" id="PTHR35848">
    <property type="entry name" value="OXALATE-BINDING PROTEIN"/>
    <property type="match status" value="1"/>
</dbReference>
<dbReference type="AlphaFoldDB" id="A0A5N6KQC0"/>
<keyword evidence="3" id="KW-0732">Signal</keyword>
<comment type="caution">
    <text evidence="5">The sequence shown here is derived from an EMBL/GenBank/DDBJ whole genome shotgun (WGS) entry which is preliminary data.</text>
</comment>
<evidence type="ECO:0000256" key="2">
    <source>
        <dbReference type="SAM" id="MobiDB-lite"/>
    </source>
</evidence>
<evidence type="ECO:0000256" key="1">
    <source>
        <dbReference type="ARBA" id="ARBA00022723"/>
    </source>
</evidence>
<dbReference type="PANTHER" id="PTHR35848:SF9">
    <property type="entry name" value="SLL1358 PROTEIN"/>
    <property type="match status" value="1"/>
</dbReference>
<dbReference type="GO" id="GO:0046872">
    <property type="term" value="F:metal ion binding"/>
    <property type="evidence" value="ECO:0007669"/>
    <property type="project" value="UniProtKB-KW"/>
</dbReference>
<evidence type="ECO:0000256" key="3">
    <source>
        <dbReference type="SAM" id="SignalP"/>
    </source>
</evidence>
<dbReference type="InterPro" id="IPR017774">
    <property type="entry name" value="Bicupin_oxalate_deCO2ase/Oxase"/>
</dbReference>
<reference evidence="5 6" key="1">
    <citation type="submission" date="2019-06" db="EMBL/GenBank/DDBJ databases">
        <title>A chromosomal-level reference genome of Carpinus fangiana (Coryloideae, Betulaceae).</title>
        <authorList>
            <person name="Yang X."/>
            <person name="Wang Z."/>
            <person name="Zhang L."/>
            <person name="Hao G."/>
            <person name="Liu J."/>
            <person name="Yang Y."/>
        </authorList>
    </citation>
    <scope>NUCLEOTIDE SEQUENCE [LARGE SCALE GENOMIC DNA]</scope>
    <source>
        <strain evidence="5">Cfa_2016G</strain>
        <tissue evidence="5">Leaf</tissue>
    </source>
</reference>
<proteinExistence type="predicted"/>
<feature type="domain" description="Cupin type-1" evidence="4">
    <location>
        <begin position="94"/>
        <end position="238"/>
    </location>
</feature>
<protein>
    <recommendedName>
        <fullName evidence="4">Cupin type-1 domain-containing protein</fullName>
    </recommendedName>
</protein>
<evidence type="ECO:0000313" key="5">
    <source>
        <dbReference type="EMBL" id="KAB8338852.1"/>
    </source>
</evidence>
<evidence type="ECO:0000313" key="6">
    <source>
        <dbReference type="Proteomes" id="UP000327013"/>
    </source>
</evidence>
<evidence type="ECO:0000259" key="4">
    <source>
        <dbReference type="SMART" id="SM00835"/>
    </source>
</evidence>
<dbReference type="InterPro" id="IPR011051">
    <property type="entry name" value="RmlC_Cupin_sf"/>
</dbReference>
<dbReference type="EMBL" id="VIBQ01000010">
    <property type="protein sequence ID" value="KAB8338852.1"/>
    <property type="molecule type" value="Genomic_DNA"/>
</dbReference>
<dbReference type="InterPro" id="IPR006045">
    <property type="entry name" value="Cupin_1"/>
</dbReference>
<dbReference type="GO" id="GO:0033609">
    <property type="term" value="P:oxalate metabolic process"/>
    <property type="evidence" value="ECO:0007669"/>
    <property type="project" value="InterPro"/>
</dbReference>
<dbReference type="Proteomes" id="UP000327013">
    <property type="component" value="Unassembled WGS sequence"/>
</dbReference>
<dbReference type="OrthoDB" id="1909480at2759"/>
<name>A0A5N6KQC0_9ROSI</name>
<gene>
    <name evidence="5" type="ORF">FH972_021796</name>
</gene>
<organism evidence="5 6">
    <name type="scientific">Carpinus fangiana</name>
    <dbReference type="NCBI Taxonomy" id="176857"/>
    <lineage>
        <taxon>Eukaryota</taxon>
        <taxon>Viridiplantae</taxon>
        <taxon>Streptophyta</taxon>
        <taxon>Embryophyta</taxon>
        <taxon>Tracheophyta</taxon>
        <taxon>Spermatophyta</taxon>
        <taxon>Magnoliopsida</taxon>
        <taxon>eudicotyledons</taxon>
        <taxon>Gunneridae</taxon>
        <taxon>Pentapetalae</taxon>
        <taxon>rosids</taxon>
        <taxon>fabids</taxon>
        <taxon>Fagales</taxon>
        <taxon>Betulaceae</taxon>
        <taxon>Carpinus</taxon>
    </lineage>
</organism>
<dbReference type="Pfam" id="PF00190">
    <property type="entry name" value="Cupin_1"/>
    <property type="match status" value="2"/>
</dbReference>
<dbReference type="InterPro" id="IPR051610">
    <property type="entry name" value="GPI/OXD"/>
</dbReference>
<dbReference type="NCBIfam" id="TIGR03404">
    <property type="entry name" value="bicupin_oxalic"/>
    <property type="match status" value="1"/>
</dbReference>
<dbReference type="SUPFAM" id="SSF51182">
    <property type="entry name" value="RmlC-like cupins"/>
    <property type="match status" value="1"/>
</dbReference>
<keyword evidence="6" id="KW-1185">Reference proteome</keyword>
<feature type="compositionally biased region" description="Polar residues" evidence="2">
    <location>
        <begin position="68"/>
        <end position="78"/>
    </location>
</feature>
<sequence length="427" mass="46441">MKFLNLSLLALNAASIVAASPFVVRSDEQEAPRQAKHLRWALEKRDGTFSDGQPSDGKGKGGPFSGGTNTELDLQNPANLGAESTDNGLVVNLKWAFSDSKTRLLNGGWTREQVVTDLPSSKDIAAAQQHLTKGSSRELHWHRVAEWGYVYAGQVSVSAVDEDGKNQVETLEVGDIWYFPKGSAHTVQGLADQNEYLLVFDDGNFDATGTTFMVTDWIAHTPKDILAKNFGVNASVFDNVPKTDPYIINGTIAAEETASPYGKLEGNSSYVYHLSQHEPQEVPGGGGSISIVDSRNFPISKTLAAAVVTLKPGALRELHWHPNAEEWLYFVSGHARATAFLGGANARTFDFSAGDTAVFPDNAGHYVENTSQNETLVWIELYKSDRVADISLTQWLALTPDHIVAETLKVDPSVVSQLKTEKQLIVA</sequence>
<keyword evidence="1" id="KW-0479">Metal-binding</keyword>
<feature type="chain" id="PRO_5024382574" description="Cupin type-1 domain-containing protein" evidence="3">
    <location>
        <begin position="20"/>
        <end position="427"/>
    </location>
</feature>
<dbReference type="CDD" id="cd20305">
    <property type="entry name" value="cupin_OxDC_C"/>
    <property type="match status" value="1"/>
</dbReference>
<feature type="domain" description="Cupin type-1" evidence="4">
    <location>
        <begin position="272"/>
        <end position="416"/>
    </location>
</feature>
<accession>A0A5N6KQC0</accession>
<dbReference type="CDD" id="cd20304">
    <property type="entry name" value="cupin_OxDC_N"/>
    <property type="match status" value="1"/>
</dbReference>
<dbReference type="SMART" id="SM00835">
    <property type="entry name" value="Cupin_1"/>
    <property type="match status" value="2"/>
</dbReference>
<dbReference type="InterPro" id="IPR014710">
    <property type="entry name" value="RmlC-like_jellyroll"/>
</dbReference>
<feature type="region of interest" description="Disordered" evidence="2">
    <location>
        <begin position="43"/>
        <end position="78"/>
    </location>
</feature>